<comment type="cofactor">
    <cofactor evidence="1 8">
        <name>Mg(2+)</name>
        <dbReference type="ChEBI" id="CHEBI:18420"/>
    </cofactor>
</comment>
<evidence type="ECO:0000259" key="9">
    <source>
        <dbReference type="Pfam" id="PF01850"/>
    </source>
</evidence>
<accession>K0F9B9</accession>
<evidence type="ECO:0000256" key="8">
    <source>
        <dbReference type="HAMAP-Rule" id="MF_00265"/>
    </source>
</evidence>
<dbReference type="Proteomes" id="UP000006304">
    <property type="component" value="Chromosome"/>
</dbReference>
<dbReference type="GO" id="GO:0004540">
    <property type="term" value="F:RNA nuclease activity"/>
    <property type="evidence" value="ECO:0007669"/>
    <property type="project" value="InterPro"/>
</dbReference>
<sequence>MIILDTNVLSELLRPAPDPNVLAWMDSWPADELATTAVSAAELWHGVARLPDGRRKTALAYVIDAMVEEDLRDRVEAFDVHAAARFAEIAADRARQGRPIAVSDGQIAAICHTRGAALATRNTKDFVDTGIEVIDPWANR</sequence>
<protein>
    <recommendedName>
        <fullName evidence="8">Ribonuclease VapC</fullName>
        <shortName evidence="8">RNase VapC</shortName>
        <ecNumber evidence="8">3.1.-.-</ecNumber>
    </recommendedName>
    <alternativeName>
        <fullName evidence="8">Toxin VapC</fullName>
    </alternativeName>
</protein>
<dbReference type="CDD" id="cd18731">
    <property type="entry name" value="PIN_NgFitB-like"/>
    <property type="match status" value="1"/>
</dbReference>
<evidence type="ECO:0000256" key="3">
    <source>
        <dbReference type="ARBA" id="ARBA00022722"/>
    </source>
</evidence>
<feature type="binding site" evidence="8">
    <location>
        <position position="104"/>
    </location>
    <ligand>
        <name>Mg(2+)</name>
        <dbReference type="ChEBI" id="CHEBI:18420"/>
    </ligand>
</feature>
<evidence type="ECO:0000256" key="7">
    <source>
        <dbReference type="ARBA" id="ARBA00038093"/>
    </source>
</evidence>
<evidence type="ECO:0000256" key="6">
    <source>
        <dbReference type="ARBA" id="ARBA00022842"/>
    </source>
</evidence>
<dbReference type="SUPFAM" id="SSF88723">
    <property type="entry name" value="PIN domain-like"/>
    <property type="match status" value="1"/>
</dbReference>
<keyword evidence="11" id="KW-1185">Reference proteome</keyword>
<name>K0F9B9_NOCB7</name>
<evidence type="ECO:0000313" key="11">
    <source>
        <dbReference type="Proteomes" id="UP000006304"/>
    </source>
</evidence>
<evidence type="ECO:0000256" key="4">
    <source>
        <dbReference type="ARBA" id="ARBA00022723"/>
    </source>
</evidence>
<evidence type="ECO:0000256" key="2">
    <source>
        <dbReference type="ARBA" id="ARBA00022649"/>
    </source>
</evidence>
<dbReference type="InterPro" id="IPR050556">
    <property type="entry name" value="Type_II_TA_system_RNase"/>
</dbReference>
<keyword evidence="3 8" id="KW-0540">Nuclease</keyword>
<keyword evidence="6 8" id="KW-0460">Magnesium</keyword>
<feature type="domain" description="PIN" evidence="9">
    <location>
        <begin position="2"/>
        <end position="128"/>
    </location>
</feature>
<dbReference type="InterPro" id="IPR029060">
    <property type="entry name" value="PIN-like_dom_sf"/>
</dbReference>
<comment type="function">
    <text evidence="8">Toxic component of a toxin-antitoxin (TA) system. An RNase.</text>
</comment>
<dbReference type="GO" id="GO:0090729">
    <property type="term" value="F:toxin activity"/>
    <property type="evidence" value="ECO:0007669"/>
    <property type="project" value="UniProtKB-KW"/>
</dbReference>
<comment type="similarity">
    <text evidence="7 8">Belongs to the PINc/VapC protein family.</text>
</comment>
<keyword evidence="5 8" id="KW-0378">Hydrolase</keyword>
<dbReference type="eggNOG" id="COG1487">
    <property type="taxonomic scope" value="Bacteria"/>
</dbReference>
<dbReference type="EMBL" id="CP003876">
    <property type="protein sequence ID" value="AFU06307.1"/>
    <property type="molecule type" value="Genomic_DNA"/>
</dbReference>
<dbReference type="InterPro" id="IPR022907">
    <property type="entry name" value="VapC_family"/>
</dbReference>
<dbReference type="STRING" id="1133849.O3I_041810"/>
<feature type="binding site" evidence="8">
    <location>
        <position position="5"/>
    </location>
    <ligand>
        <name>Mg(2+)</name>
        <dbReference type="ChEBI" id="CHEBI:18420"/>
    </ligand>
</feature>
<dbReference type="GO" id="GO:0016787">
    <property type="term" value="F:hydrolase activity"/>
    <property type="evidence" value="ECO:0007669"/>
    <property type="project" value="UniProtKB-KW"/>
</dbReference>
<dbReference type="HOGENOM" id="CLU_118482_8_2_11"/>
<keyword evidence="8" id="KW-0800">Toxin</keyword>
<evidence type="ECO:0000313" key="10">
    <source>
        <dbReference type="EMBL" id="AFU06307.1"/>
    </source>
</evidence>
<dbReference type="HAMAP" id="MF_00265">
    <property type="entry name" value="VapC_Nob1"/>
    <property type="match status" value="1"/>
</dbReference>
<reference evidence="10 11" key="1">
    <citation type="journal article" date="2012" name="J. Bacteriol.">
        <title>Complete genome sequence of Nocardia brasiliensis HUJEG-1.</title>
        <authorList>
            <person name="Vera-Cabrera L."/>
            <person name="Ortiz-Lopez R."/>
            <person name="Elizondo-Gonzalez R."/>
            <person name="Perez-Maya A.A."/>
            <person name="Ocampo-Candiani J."/>
        </authorList>
    </citation>
    <scope>NUCLEOTIDE SEQUENCE [LARGE SCALE GENOMIC DNA]</scope>
    <source>
        <strain evidence="11">ATCC 700358</strain>
    </source>
</reference>
<dbReference type="EC" id="3.1.-.-" evidence="8"/>
<dbReference type="RefSeq" id="WP_014989154.1">
    <property type="nucleotide sequence ID" value="NC_018681.1"/>
</dbReference>
<evidence type="ECO:0000256" key="5">
    <source>
        <dbReference type="ARBA" id="ARBA00022801"/>
    </source>
</evidence>
<dbReference type="Pfam" id="PF01850">
    <property type="entry name" value="PIN"/>
    <property type="match status" value="1"/>
</dbReference>
<dbReference type="InterPro" id="IPR002716">
    <property type="entry name" value="PIN_dom"/>
</dbReference>
<dbReference type="PANTHER" id="PTHR33653">
    <property type="entry name" value="RIBONUCLEASE VAPC2"/>
    <property type="match status" value="1"/>
</dbReference>
<keyword evidence="2 8" id="KW-1277">Toxin-antitoxin system</keyword>
<gene>
    <name evidence="8" type="primary">vapC</name>
    <name evidence="10" type="ORF">O3I_041810</name>
</gene>
<proteinExistence type="inferred from homology"/>
<keyword evidence="4 8" id="KW-0479">Metal-binding</keyword>
<dbReference type="PANTHER" id="PTHR33653:SF1">
    <property type="entry name" value="RIBONUCLEASE VAPC2"/>
    <property type="match status" value="1"/>
</dbReference>
<evidence type="ECO:0000256" key="1">
    <source>
        <dbReference type="ARBA" id="ARBA00001946"/>
    </source>
</evidence>
<dbReference type="AlphaFoldDB" id="K0F9B9"/>
<dbReference type="Gene3D" id="3.40.50.1010">
    <property type="entry name" value="5'-nuclease"/>
    <property type="match status" value="1"/>
</dbReference>
<dbReference type="GO" id="GO:0000287">
    <property type="term" value="F:magnesium ion binding"/>
    <property type="evidence" value="ECO:0007669"/>
    <property type="project" value="UniProtKB-UniRule"/>
</dbReference>
<dbReference type="KEGG" id="nbr:O3I_041810"/>
<organism evidence="10 11">
    <name type="scientific">Nocardia brasiliensis (strain ATCC 700358 / HUJEG-1)</name>
    <dbReference type="NCBI Taxonomy" id="1133849"/>
    <lineage>
        <taxon>Bacteria</taxon>
        <taxon>Bacillati</taxon>
        <taxon>Actinomycetota</taxon>
        <taxon>Actinomycetes</taxon>
        <taxon>Mycobacteriales</taxon>
        <taxon>Nocardiaceae</taxon>
        <taxon>Nocardia</taxon>
    </lineage>
</organism>